<dbReference type="EMBL" id="JBFDAA010000003">
    <property type="protein sequence ID" value="KAL1139048.1"/>
    <property type="molecule type" value="Genomic_DNA"/>
</dbReference>
<dbReference type="InterPro" id="IPR023175">
    <property type="entry name" value="Vta1/CALS_N_sf"/>
</dbReference>
<sequence>MSVLRLPPCPSSLRPIQHYLKTASDHENRDPVITYWCRLYSLQTALKIDKKSEEARSLLMILMDWLEKQKKALSDNESVTNDIAAQAYIENYALRLFASADSQDRAGVFNKNVVKSFYTSAMLMDILTTFGELPEEIAKNCKYAKWKAAYIHNCLKSGETPIPGPVDWQDGQNGEDSDIATSSGYSQPLGKCCFLLTCPILHKHDLMLSLHAFI</sequence>
<dbReference type="Pfam" id="PF04652">
    <property type="entry name" value="Vta1"/>
    <property type="match status" value="1"/>
</dbReference>
<name>A0ABD0Z9V8_9HEMI</name>
<organism evidence="4 5">
    <name type="scientific">Ranatra chinensis</name>
    <dbReference type="NCBI Taxonomy" id="642074"/>
    <lineage>
        <taxon>Eukaryota</taxon>
        <taxon>Metazoa</taxon>
        <taxon>Ecdysozoa</taxon>
        <taxon>Arthropoda</taxon>
        <taxon>Hexapoda</taxon>
        <taxon>Insecta</taxon>
        <taxon>Pterygota</taxon>
        <taxon>Neoptera</taxon>
        <taxon>Paraneoptera</taxon>
        <taxon>Hemiptera</taxon>
        <taxon>Heteroptera</taxon>
        <taxon>Panheteroptera</taxon>
        <taxon>Nepomorpha</taxon>
        <taxon>Nepidae</taxon>
        <taxon>Ranatrinae</taxon>
        <taxon>Ranatra</taxon>
    </lineage>
</organism>
<proteinExistence type="predicted"/>
<dbReference type="InterPro" id="IPR039431">
    <property type="entry name" value="Vta1/CALS_N"/>
</dbReference>
<dbReference type="InterPro" id="IPR044538">
    <property type="entry name" value="Vta1-like"/>
</dbReference>
<gene>
    <name evidence="4" type="ORF">AAG570_009109</name>
</gene>
<keyword evidence="5" id="KW-1185">Reference proteome</keyword>
<dbReference type="PANTHER" id="PTHR46009:SF1">
    <property type="entry name" value="VACUOLAR PROTEIN SORTING-ASSOCIATED PROTEIN VTA1 HOMOLOG"/>
    <property type="match status" value="1"/>
</dbReference>
<comment type="caution">
    <text evidence="4">The sequence shown here is derived from an EMBL/GenBank/DDBJ whole genome shotgun (WGS) entry which is preliminary data.</text>
</comment>
<dbReference type="Gene3D" id="1.25.40.270">
    <property type="entry name" value="Vacuolar protein sorting-associated protein vta1"/>
    <property type="match status" value="1"/>
</dbReference>
<evidence type="ECO:0000256" key="2">
    <source>
        <dbReference type="ARBA" id="ARBA00023136"/>
    </source>
</evidence>
<dbReference type="PANTHER" id="PTHR46009">
    <property type="entry name" value="VACUOLAR PROTEIN SORTING-ASSOCIATED PROTEIN VTA1 HOMOLOG"/>
    <property type="match status" value="1"/>
</dbReference>
<keyword evidence="2" id="KW-0472">Membrane</keyword>
<evidence type="ECO:0000256" key="1">
    <source>
        <dbReference type="ARBA" id="ARBA00004308"/>
    </source>
</evidence>
<evidence type="ECO:0000313" key="4">
    <source>
        <dbReference type="EMBL" id="KAL1139048.1"/>
    </source>
</evidence>
<evidence type="ECO:0000259" key="3">
    <source>
        <dbReference type="Pfam" id="PF04652"/>
    </source>
</evidence>
<protein>
    <recommendedName>
        <fullName evidence="3">Vta1/callose synthase N-terminal domain-containing protein</fullName>
    </recommendedName>
</protein>
<feature type="domain" description="Vta1/callose synthase N-terminal" evidence="3">
    <location>
        <begin position="16"/>
        <end position="156"/>
    </location>
</feature>
<dbReference type="GO" id="GO:0012505">
    <property type="term" value="C:endomembrane system"/>
    <property type="evidence" value="ECO:0007669"/>
    <property type="project" value="UniProtKB-SubCell"/>
</dbReference>
<evidence type="ECO:0000313" key="5">
    <source>
        <dbReference type="Proteomes" id="UP001558652"/>
    </source>
</evidence>
<accession>A0ABD0Z9V8</accession>
<reference evidence="4 5" key="1">
    <citation type="submission" date="2024-07" db="EMBL/GenBank/DDBJ databases">
        <title>Chromosome-level genome assembly of the water stick insect Ranatra chinensis (Heteroptera: Nepidae).</title>
        <authorList>
            <person name="Liu X."/>
        </authorList>
    </citation>
    <scope>NUCLEOTIDE SEQUENCE [LARGE SCALE GENOMIC DNA]</scope>
    <source>
        <strain evidence="4">Cailab_2021Rc</strain>
        <tissue evidence="4">Muscle</tissue>
    </source>
</reference>
<dbReference type="AlphaFoldDB" id="A0ABD0Z9V8"/>
<dbReference type="Proteomes" id="UP001558652">
    <property type="component" value="Unassembled WGS sequence"/>
</dbReference>
<comment type="subcellular location">
    <subcellularLocation>
        <location evidence="1">Endomembrane system</location>
    </subcellularLocation>
</comment>